<dbReference type="Gramene" id="Bo3g183880.1">
    <property type="protein sequence ID" value="Bo3g183880.1"/>
    <property type="gene ID" value="Bo3g183880"/>
</dbReference>
<evidence type="ECO:0000313" key="1">
    <source>
        <dbReference type="EnsemblPlants" id="Bo3g183880.1"/>
    </source>
</evidence>
<reference evidence="1" key="2">
    <citation type="submission" date="2015-03" db="UniProtKB">
        <authorList>
            <consortium name="EnsemblPlants"/>
        </authorList>
    </citation>
    <scope>IDENTIFICATION</scope>
</reference>
<protein>
    <submittedName>
        <fullName evidence="1">Uncharacterized protein</fullName>
    </submittedName>
</protein>
<accession>A0A0D3BMV3</accession>
<proteinExistence type="predicted"/>
<dbReference type="HOGENOM" id="CLU_2530605_0_0_1"/>
<dbReference type="EnsemblPlants" id="Bo3g183880.1">
    <property type="protein sequence ID" value="Bo3g183880.1"/>
    <property type="gene ID" value="Bo3g183880"/>
</dbReference>
<dbReference type="OMA" id="ELRVWAC"/>
<dbReference type="AlphaFoldDB" id="A0A0D3BMV3"/>
<dbReference type="Proteomes" id="UP000032141">
    <property type="component" value="Chromosome C3"/>
</dbReference>
<organism evidence="1 2">
    <name type="scientific">Brassica oleracea var. oleracea</name>
    <dbReference type="NCBI Taxonomy" id="109376"/>
    <lineage>
        <taxon>Eukaryota</taxon>
        <taxon>Viridiplantae</taxon>
        <taxon>Streptophyta</taxon>
        <taxon>Embryophyta</taxon>
        <taxon>Tracheophyta</taxon>
        <taxon>Spermatophyta</taxon>
        <taxon>Magnoliopsida</taxon>
        <taxon>eudicotyledons</taxon>
        <taxon>Gunneridae</taxon>
        <taxon>Pentapetalae</taxon>
        <taxon>rosids</taxon>
        <taxon>malvids</taxon>
        <taxon>Brassicales</taxon>
        <taxon>Brassicaceae</taxon>
        <taxon>Brassiceae</taxon>
        <taxon>Brassica</taxon>
    </lineage>
</organism>
<reference evidence="1 2" key="1">
    <citation type="journal article" date="2014" name="Genome Biol.">
        <title>Transcriptome and methylome profiling reveals relics of genome dominance in the mesopolyploid Brassica oleracea.</title>
        <authorList>
            <person name="Parkin I.A."/>
            <person name="Koh C."/>
            <person name="Tang H."/>
            <person name="Robinson S.J."/>
            <person name="Kagale S."/>
            <person name="Clarke W.E."/>
            <person name="Town C.D."/>
            <person name="Nixon J."/>
            <person name="Krishnakumar V."/>
            <person name="Bidwell S.L."/>
            <person name="Denoeud F."/>
            <person name="Belcram H."/>
            <person name="Links M.G."/>
            <person name="Just J."/>
            <person name="Clarke C."/>
            <person name="Bender T."/>
            <person name="Huebert T."/>
            <person name="Mason A.S."/>
            <person name="Pires J.C."/>
            <person name="Barker G."/>
            <person name="Moore J."/>
            <person name="Walley P.G."/>
            <person name="Manoli S."/>
            <person name="Batley J."/>
            <person name="Edwards D."/>
            <person name="Nelson M.N."/>
            <person name="Wang X."/>
            <person name="Paterson A.H."/>
            <person name="King G."/>
            <person name="Bancroft I."/>
            <person name="Chalhoub B."/>
            <person name="Sharpe A.G."/>
        </authorList>
    </citation>
    <scope>NUCLEOTIDE SEQUENCE</scope>
    <source>
        <strain evidence="1 2">cv. TO1000</strain>
    </source>
</reference>
<keyword evidence="2" id="KW-1185">Reference proteome</keyword>
<sequence length="84" mass="9282">MYLLVSLQLLDNLIGMASDLSLRKDQVSLVSALVTLDRFGELRVWACRFLCGGRASVISAPEPVKASGQAQTRYSRVYVVSYDI</sequence>
<evidence type="ECO:0000313" key="2">
    <source>
        <dbReference type="Proteomes" id="UP000032141"/>
    </source>
</evidence>
<name>A0A0D3BMV3_BRAOL</name>